<dbReference type="EMBL" id="BAAAHG010000046">
    <property type="protein sequence ID" value="GAA0924860.1"/>
    <property type="molecule type" value="Genomic_DNA"/>
</dbReference>
<evidence type="ECO:0000313" key="1">
    <source>
        <dbReference type="EMBL" id="GAA0924860.1"/>
    </source>
</evidence>
<reference evidence="1 2" key="1">
    <citation type="journal article" date="2019" name="Int. J. Syst. Evol. Microbiol.">
        <title>The Global Catalogue of Microorganisms (GCM) 10K type strain sequencing project: providing services to taxonomists for standard genome sequencing and annotation.</title>
        <authorList>
            <consortium name="The Broad Institute Genomics Platform"/>
            <consortium name="The Broad Institute Genome Sequencing Center for Infectious Disease"/>
            <person name="Wu L."/>
            <person name="Ma J."/>
        </authorList>
    </citation>
    <scope>NUCLEOTIDE SEQUENCE [LARGE SCALE GENOMIC DNA]</scope>
    <source>
        <strain evidence="1 2">JCM 10673</strain>
    </source>
</reference>
<sequence length="130" mass="13863">MSNRTRTRADRRARRAALRRIVRARTRTQRAAARIARTGVGSLATHAVAAGLTIREARSAAGTMRRCAARLGIEGTAGVSYAGRAPARACRRYTVGEAALIAADYAKRARRADYRAMAARVVRAGLAAAA</sequence>
<dbReference type="Proteomes" id="UP001501005">
    <property type="component" value="Unassembled WGS sequence"/>
</dbReference>
<comment type="caution">
    <text evidence="1">The sequence shown here is derived from an EMBL/GenBank/DDBJ whole genome shotgun (WGS) entry which is preliminary data.</text>
</comment>
<organism evidence="1 2">
    <name type="scientific">Streptomyces thermoalcalitolerans</name>
    <dbReference type="NCBI Taxonomy" id="65605"/>
    <lineage>
        <taxon>Bacteria</taxon>
        <taxon>Bacillati</taxon>
        <taxon>Actinomycetota</taxon>
        <taxon>Actinomycetes</taxon>
        <taxon>Kitasatosporales</taxon>
        <taxon>Streptomycetaceae</taxon>
        <taxon>Streptomyces</taxon>
    </lineage>
</organism>
<dbReference type="RefSeq" id="WP_344052769.1">
    <property type="nucleotide sequence ID" value="NZ_BAAAHG010000046.1"/>
</dbReference>
<name>A0ABN1P9I8_9ACTN</name>
<keyword evidence="2" id="KW-1185">Reference proteome</keyword>
<proteinExistence type="predicted"/>
<accession>A0ABN1P9I8</accession>
<protein>
    <submittedName>
        <fullName evidence="1">Uncharacterized protein</fullName>
    </submittedName>
</protein>
<gene>
    <name evidence="1" type="ORF">GCM10009549_45610</name>
</gene>
<evidence type="ECO:0000313" key="2">
    <source>
        <dbReference type="Proteomes" id="UP001501005"/>
    </source>
</evidence>